<gene>
    <name evidence="1" type="ORF">BJ508DRAFT_326398</name>
</gene>
<name>A0A3N4I5Z2_ASCIM</name>
<reference evidence="1 2" key="1">
    <citation type="journal article" date="2018" name="Nat. Ecol. Evol.">
        <title>Pezizomycetes genomes reveal the molecular basis of ectomycorrhizal truffle lifestyle.</title>
        <authorList>
            <person name="Murat C."/>
            <person name="Payen T."/>
            <person name="Noel B."/>
            <person name="Kuo A."/>
            <person name="Morin E."/>
            <person name="Chen J."/>
            <person name="Kohler A."/>
            <person name="Krizsan K."/>
            <person name="Balestrini R."/>
            <person name="Da Silva C."/>
            <person name="Montanini B."/>
            <person name="Hainaut M."/>
            <person name="Levati E."/>
            <person name="Barry K.W."/>
            <person name="Belfiori B."/>
            <person name="Cichocki N."/>
            <person name="Clum A."/>
            <person name="Dockter R.B."/>
            <person name="Fauchery L."/>
            <person name="Guy J."/>
            <person name="Iotti M."/>
            <person name="Le Tacon F."/>
            <person name="Lindquist E.A."/>
            <person name="Lipzen A."/>
            <person name="Malagnac F."/>
            <person name="Mello A."/>
            <person name="Molinier V."/>
            <person name="Miyauchi S."/>
            <person name="Poulain J."/>
            <person name="Riccioni C."/>
            <person name="Rubini A."/>
            <person name="Sitrit Y."/>
            <person name="Splivallo R."/>
            <person name="Traeger S."/>
            <person name="Wang M."/>
            <person name="Zifcakova L."/>
            <person name="Wipf D."/>
            <person name="Zambonelli A."/>
            <person name="Paolocci F."/>
            <person name="Nowrousian M."/>
            <person name="Ottonello S."/>
            <person name="Baldrian P."/>
            <person name="Spatafora J.W."/>
            <person name="Henrissat B."/>
            <person name="Nagy L.G."/>
            <person name="Aury J.M."/>
            <person name="Wincker P."/>
            <person name="Grigoriev I.V."/>
            <person name="Bonfante P."/>
            <person name="Martin F.M."/>
        </authorList>
    </citation>
    <scope>NUCLEOTIDE SEQUENCE [LARGE SCALE GENOMIC DNA]</scope>
    <source>
        <strain evidence="1 2">RN42</strain>
    </source>
</reference>
<keyword evidence="2" id="KW-1185">Reference proteome</keyword>
<evidence type="ECO:0000313" key="1">
    <source>
        <dbReference type="EMBL" id="RPA81505.1"/>
    </source>
</evidence>
<evidence type="ECO:0000313" key="2">
    <source>
        <dbReference type="Proteomes" id="UP000275078"/>
    </source>
</evidence>
<dbReference type="EMBL" id="ML119679">
    <property type="protein sequence ID" value="RPA81505.1"/>
    <property type="molecule type" value="Genomic_DNA"/>
</dbReference>
<protein>
    <submittedName>
        <fullName evidence="1">Uncharacterized protein</fullName>
    </submittedName>
</protein>
<accession>A0A3N4I5Z2</accession>
<sequence>MHVTETDTDWTGEARPSKWLIKGKEYDRGAIALQFMSGIDCLVEFVFRIVARLGERTQLSPNGILSPDKLIAGLHEEEKALGRLKGYPWTIWDDMMYAQNRTSWRYLGNEETAMQYRADPQKYPYHDVLFRGLEKLRMDPALWSTALAYLEGDKDVLDARIASWIKIEGMEEFFKIYLEFDHSEFMKEFEKELLEIGRYLSSDT</sequence>
<organism evidence="1 2">
    <name type="scientific">Ascobolus immersus RN42</name>
    <dbReference type="NCBI Taxonomy" id="1160509"/>
    <lineage>
        <taxon>Eukaryota</taxon>
        <taxon>Fungi</taxon>
        <taxon>Dikarya</taxon>
        <taxon>Ascomycota</taxon>
        <taxon>Pezizomycotina</taxon>
        <taxon>Pezizomycetes</taxon>
        <taxon>Pezizales</taxon>
        <taxon>Ascobolaceae</taxon>
        <taxon>Ascobolus</taxon>
    </lineage>
</organism>
<dbReference type="AlphaFoldDB" id="A0A3N4I5Z2"/>
<proteinExistence type="predicted"/>
<dbReference type="Proteomes" id="UP000275078">
    <property type="component" value="Unassembled WGS sequence"/>
</dbReference>